<dbReference type="PANTHER" id="PTHR10302:SF0">
    <property type="entry name" value="SINGLE-STRANDED DNA-BINDING PROTEIN, MITOCHONDRIAL"/>
    <property type="match status" value="1"/>
</dbReference>
<dbReference type="InterPro" id="IPR000424">
    <property type="entry name" value="Primosome_PriB/ssb"/>
</dbReference>
<evidence type="ECO:0000256" key="3">
    <source>
        <dbReference type="RuleBase" id="RU000524"/>
    </source>
</evidence>
<dbReference type="Proteomes" id="UP000094329">
    <property type="component" value="Unassembled WGS sequence"/>
</dbReference>
<dbReference type="InterPro" id="IPR012340">
    <property type="entry name" value="NA-bd_OB-fold"/>
</dbReference>
<dbReference type="PROSITE" id="PS50935">
    <property type="entry name" value="SSB"/>
    <property type="match status" value="1"/>
</dbReference>
<reference evidence="4 5" key="1">
    <citation type="submission" date="2016-08" db="EMBL/GenBank/DDBJ databases">
        <title>Draft genome sequence of Candidatus Piscirickettsia litoralis, from seawater.</title>
        <authorList>
            <person name="Wan X."/>
            <person name="Lee A.J."/>
            <person name="Hou S."/>
            <person name="Donachie S.P."/>
        </authorList>
    </citation>
    <scope>NUCLEOTIDE SEQUENCE [LARGE SCALE GENOMIC DNA]</scope>
    <source>
        <strain evidence="4 5">Y2</strain>
    </source>
</reference>
<comment type="caution">
    <text evidence="4">The sequence shown here is derived from an EMBL/GenBank/DDBJ whole genome shotgun (WGS) entry which is preliminary data.</text>
</comment>
<dbReference type="SUPFAM" id="SSF50249">
    <property type="entry name" value="Nucleic acid-binding proteins"/>
    <property type="match status" value="1"/>
</dbReference>
<keyword evidence="1 2" id="KW-0238">DNA-binding</keyword>
<accession>A0ABX2ZZZ1</accession>
<proteinExistence type="predicted"/>
<dbReference type="NCBIfam" id="TIGR00621">
    <property type="entry name" value="ssb"/>
    <property type="match status" value="1"/>
</dbReference>
<dbReference type="Gene3D" id="2.40.50.140">
    <property type="entry name" value="Nucleic acid-binding proteins"/>
    <property type="match status" value="1"/>
</dbReference>
<name>A0ABX2ZZZ1_9GAMM</name>
<evidence type="ECO:0000313" key="4">
    <source>
        <dbReference type="EMBL" id="ODN41587.1"/>
    </source>
</evidence>
<evidence type="ECO:0000313" key="5">
    <source>
        <dbReference type="Proteomes" id="UP000094329"/>
    </source>
</evidence>
<dbReference type="PIRSF" id="PIRSF002070">
    <property type="entry name" value="SSB"/>
    <property type="match status" value="1"/>
</dbReference>
<gene>
    <name evidence="4" type="ORF">BGC07_15920</name>
</gene>
<sequence length="71" mass="8056">MARGVNKVILVGNLGSDPEIRFTQTGESVATFSVATTEQYKDASGQQQEIIEWHRVEHMNSCWHDLYNDLC</sequence>
<dbReference type="Pfam" id="PF00436">
    <property type="entry name" value="SSB"/>
    <property type="match status" value="1"/>
</dbReference>
<organism evidence="4 5">
    <name type="scientific">Piscirickettsia litoralis</name>
    <dbReference type="NCBI Taxonomy" id="1891921"/>
    <lineage>
        <taxon>Bacteria</taxon>
        <taxon>Pseudomonadati</taxon>
        <taxon>Pseudomonadota</taxon>
        <taxon>Gammaproteobacteria</taxon>
        <taxon>Thiotrichales</taxon>
        <taxon>Piscirickettsiaceae</taxon>
        <taxon>Piscirickettsia</taxon>
    </lineage>
</organism>
<protein>
    <recommendedName>
        <fullName evidence="3">Single-stranded DNA-binding protein</fullName>
    </recommendedName>
</protein>
<dbReference type="CDD" id="cd04496">
    <property type="entry name" value="SSB_OBF"/>
    <property type="match status" value="1"/>
</dbReference>
<dbReference type="EMBL" id="MDTU01000002">
    <property type="protein sequence ID" value="ODN41587.1"/>
    <property type="molecule type" value="Genomic_DNA"/>
</dbReference>
<keyword evidence="5" id="KW-1185">Reference proteome</keyword>
<dbReference type="InterPro" id="IPR011344">
    <property type="entry name" value="ssDNA-bd"/>
</dbReference>
<evidence type="ECO:0000256" key="1">
    <source>
        <dbReference type="ARBA" id="ARBA00023125"/>
    </source>
</evidence>
<evidence type="ECO:0000256" key="2">
    <source>
        <dbReference type="PROSITE-ProRule" id="PRU00252"/>
    </source>
</evidence>
<dbReference type="PANTHER" id="PTHR10302">
    <property type="entry name" value="SINGLE-STRANDED DNA-BINDING PROTEIN"/>
    <property type="match status" value="1"/>
</dbReference>